<gene>
    <name evidence="2" type="ORF">FHR21_002562</name>
</gene>
<dbReference type="AlphaFoldDB" id="A0A7W9B6K0"/>
<dbReference type="InterPro" id="IPR005625">
    <property type="entry name" value="PepSY-ass_TM"/>
</dbReference>
<proteinExistence type="predicted"/>
<dbReference type="PANTHER" id="PTHR34219">
    <property type="entry name" value="IRON-REGULATED INNER MEMBRANE PROTEIN-RELATED"/>
    <property type="match status" value="1"/>
</dbReference>
<protein>
    <submittedName>
        <fullName evidence="2">Putative iron-regulated membrane protein</fullName>
    </submittedName>
</protein>
<feature type="transmembrane region" description="Helical" evidence="1">
    <location>
        <begin position="141"/>
        <end position="166"/>
    </location>
</feature>
<sequence length="368" mass="39535">MSTKVQQGRPTLRRKILSIHRWLSLGAALFWLLQAATGILIVFHWEIADASLSTLHRPTDLAAIERRINTLAPAESGARATGIWTTAGLPDRYNLYFEDGAGNSRSVRVTGDGTIIDMPREDETRIMSFLVGFHHDLLGAWGSWIVSISGLLLCSNLLLGLIAAWPRRGTWRTALLPIRKGPAAARLYSWHRAVGLWAVLPAFAIAATGTMLKFEQGVGTLVGTQDVSLPANPPAGPPIGFAAAAGAALAAVPGSSLTNVAWPEGEDATYRILVRAPGEIRRAYGGSIVLVDANDGTLRGVWPIAEAEPARAFMSALFPIHTGEAGGLIGRLLSIAIGLWLITMIVAGFLLWLRRRRPVARAREGRSA</sequence>
<dbReference type="RefSeq" id="WP_184098848.1">
    <property type="nucleotide sequence ID" value="NZ_JACIJH010000008.1"/>
</dbReference>
<dbReference type="EMBL" id="JACIJH010000008">
    <property type="protein sequence ID" value="MBB5707199.1"/>
    <property type="molecule type" value="Genomic_DNA"/>
</dbReference>
<keyword evidence="1" id="KW-0812">Transmembrane</keyword>
<reference evidence="2 3" key="1">
    <citation type="submission" date="2020-08" db="EMBL/GenBank/DDBJ databases">
        <title>Genomic Encyclopedia of Type Strains, Phase IV (KMG-IV): sequencing the most valuable type-strain genomes for metagenomic binning, comparative biology and taxonomic classification.</title>
        <authorList>
            <person name="Goeker M."/>
        </authorList>
    </citation>
    <scope>NUCLEOTIDE SEQUENCE [LARGE SCALE GENOMIC DNA]</scope>
    <source>
        <strain evidence="2 3">DSM 27163</strain>
    </source>
</reference>
<dbReference type="Proteomes" id="UP000537161">
    <property type="component" value="Unassembled WGS sequence"/>
</dbReference>
<evidence type="ECO:0000256" key="1">
    <source>
        <dbReference type="SAM" id="Phobius"/>
    </source>
</evidence>
<evidence type="ECO:0000313" key="2">
    <source>
        <dbReference type="EMBL" id="MBB5707199.1"/>
    </source>
</evidence>
<organism evidence="2 3">
    <name type="scientific">Sphingopyxis panaciterrulae</name>
    <dbReference type="NCBI Taxonomy" id="462372"/>
    <lineage>
        <taxon>Bacteria</taxon>
        <taxon>Pseudomonadati</taxon>
        <taxon>Pseudomonadota</taxon>
        <taxon>Alphaproteobacteria</taxon>
        <taxon>Sphingomonadales</taxon>
        <taxon>Sphingomonadaceae</taxon>
        <taxon>Sphingopyxis</taxon>
    </lineage>
</organism>
<feature type="transmembrane region" description="Helical" evidence="1">
    <location>
        <begin position="21"/>
        <end position="45"/>
    </location>
</feature>
<name>A0A7W9B6K0_9SPHN</name>
<keyword evidence="3" id="KW-1185">Reference proteome</keyword>
<accession>A0A7W9B6K0</accession>
<evidence type="ECO:0000313" key="3">
    <source>
        <dbReference type="Proteomes" id="UP000537161"/>
    </source>
</evidence>
<dbReference type="Pfam" id="PF03929">
    <property type="entry name" value="PepSY_TM"/>
    <property type="match status" value="1"/>
</dbReference>
<keyword evidence="1" id="KW-1133">Transmembrane helix</keyword>
<comment type="caution">
    <text evidence="2">The sequence shown here is derived from an EMBL/GenBank/DDBJ whole genome shotgun (WGS) entry which is preliminary data.</text>
</comment>
<keyword evidence="1" id="KW-0472">Membrane</keyword>
<feature type="transmembrane region" description="Helical" evidence="1">
    <location>
        <begin position="187"/>
        <end position="207"/>
    </location>
</feature>
<feature type="transmembrane region" description="Helical" evidence="1">
    <location>
        <begin position="332"/>
        <end position="353"/>
    </location>
</feature>